<dbReference type="CDD" id="cd13280">
    <property type="entry name" value="PH_SIP3"/>
    <property type="match status" value="1"/>
</dbReference>
<evidence type="ECO:0000256" key="4">
    <source>
        <dbReference type="ARBA" id="ARBA00023136"/>
    </source>
</evidence>
<dbReference type="Pfam" id="PF00240">
    <property type="entry name" value="ubiquitin"/>
    <property type="match status" value="1"/>
</dbReference>
<accession>A0ABR3UGU9</accession>
<evidence type="ECO:0000256" key="5">
    <source>
        <dbReference type="SAM" id="MobiDB-lite"/>
    </source>
</evidence>
<keyword evidence="2 6" id="KW-0812">Transmembrane</keyword>
<reference evidence="10 11" key="1">
    <citation type="submission" date="2024-09" db="EMBL/GenBank/DDBJ databases">
        <title>T2T genomes of carrot and Alternaria dauci and their utility for understanding host-pathogen interaction during carrot leaf blight disease.</title>
        <authorList>
            <person name="Liu W."/>
            <person name="Xu S."/>
            <person name="Ou C."/>
            <person name="Liu X."/>
            <person name="Zhuang F."/>
            <person name="Deng X.W."/>
        </authorList>
    </citation>
    <scope>NUCLEOTIDE SEQUENCE [LARGE SCALE GENOMIC DNA]</scope>
    <source>
        <strain evidence="10 11">A2016</strain>
    </source>
</reference>
<dbReference type="SUPFAM" id="SSF50729">
    <property type="entry name" value="PH domain-like"/>
    <property type="match status" value="1"/>
</dbReference>
<evidence type="ECO:0000259" key="8">
    <source>
        <dbReference type="PROSITE" id="PS50053"/>
    </source>
</evidence>
<dbReference type="InterPro" id="IPR001849">
    <property type="entry name" value="PH_domain"/>
</dbReference>
<feature type="region of interest" description="Disordered" evidence="5">
    <location>
        <begin position="638"/>
        <end position="697"/>
    </location>
</feature>
<evidence type="ECO:0000313" key="11">
    <source>
        <dbReference type="Proteomes" id="UP001578633"/>
    </source>
</evidence>
<evidence type="ECO:0000256" key="6">
    <source>
        <dbReference type="SAM" id="Phobius"/>
    </source>
</evidence>
<dbReference type="InterPro" id="IPR039463">
    <property type="entry name" value="Sip3/Lam1_BAR"/>
</dbReference>
<dbReference type="SMART" id="SM00213">
    <property type="entry name" value="UBQ"/>
    <property type="match status" value="1"/>
</dbReference>
<dbReference type="PANTHER" id="PTHR14248">
    <property type="entry name" value="CYCLIN Y, ISOFORM A"/>
    <property type="match status" value="1"/>
</dbReference>
<dbReference type="GeneID" id="96086254"/>
<dbReference type="SMART" id="SM00233">
    <property type="entry name" value="PH"/>
    <property type="match status" value="1"/>
</dbReference>
<evidence type="ECO:0000256" key="2">
    <source>
        <dbReference type="ARBA" id="ARBA00022692"/>
    </source>
</evidence>
<dbReference type="InterPro" id="IPR031968">
    <property type="entry name" value="VASt"/>
</dbReference>
<name>A0ABR3UGU9_9PLEO</name>
<feature type="transmembrane region" description="Helical" evidence="6">
    <location>
        <begin position="1167"/>
        <end position="1188"/>
    </location>
</feature>
<dbReference type="Gene3D" id="1.20.1270.60">
    <property type="entry name" value="Arfaptin homology (AH) domain/BAR domain"/>
    <property type="match status" value="1"/>
</dbReference>
<dbReference type="PROSITE" id="PS50003">
    <property type="entry name" value="PH_DOMAIN"/>
    <property type="match status" value="1"/>
</dbReference>
<feature type="domain" description="VASt" evidence="9">
    <location>
        <begin position="920"/>
        <end position="1089"/>
    </location>
</feature>
<dbReference type="InterPro" id="IPR029071">
    <property type="entry name" value="Ubiquitin-like_domsf"/>
</dbReference>
<gene>
    <name evidence="10" type="ORF">ACET3X_005932</name>
</gene>
<proteinExistence type="predicted"/>
<dbReference type="Proteomes" id="UP001578633">
    <property type="component" value="Chromosome 5"/>
</dbReference>
<evidence type="ECO:0000259" key="9">
    <source>
        <dbReference type="PROSITE" id="PS51778"/>
    </source>
</evidence>
<sequence length="1706" mass="188075">MADEMPPQLSIEPVSRPLDLIPVVIKEAALDSPTFRATAVHYGDQIELIERWLTSFATVTSKLAAECTNMQSLIDTYIQASHPPLQLSEAVVDHDYTVLALKRFGEGAREFWNGALRSMKRAEQTMCEPMRAFVANDLRMLKEARKNLDSTQRTFDGAIARYAGQVKTKEASSLREDAFQLHEARRAYLQASMNFCVMAPQVRLTLDKILVKVVNEQWKDMKAATEASSKGFNSWTTDVERVRGWSKEMENGERVFKRELHLARQQIEGAAEVSARPSRDLDTYAASTVPYLGTAPSSANLPSPAKPEFGVEKAEKQGWLFQRTITGKPARTYWVRRWFFVKNGIFGWLTQGTRSGAVEESDKIGVLLCGIRPAFAEERRFCFEVKTKDTTILLQAETQNDITEWISSFEVAKRKALEDTSKDLSGAASVDAAFSISPPIAPEFAAKTSEGYAGQPGEDAVAMDRAESLGVPGGDGNATRGSFDVSSRRGTTTEGDSSRRDHTARIMEKLDLTRKSTVNPQLSGSNPSSASGGIASLISASLASASHNIVQAGQIAAPAPGLPDTRLVMGQTLPYTSLAPSTLASPPAPTNLSKAAVAVSGERGLGTGRQGNMPGGLMANLWGSVNWGYVNVIGREEETNTRDRSQSGPPSPVNPSPVVGPSDEKNGTEVAPTVPTSATHRKSSSMGGPIPVPNKPNAEEVDFPNYYPLALRMQDAQFRILFPTVPRAEKVVLVFRAVWNPTEQQEFPGRVYVTTKNIYFYSNHLGLVLVTGISMASIDEVTAAPGKDCDFLFLHFKSGSREDGATRLTVKTFLEPLKLLLRRLNFLVRNTTSREHNLEETVKGMIKMETDESLNSAGEEGWEEISPDTPIDPNTYGGGKNIKASLRIDGNLFGPSGTSAGKNATKFKLPSQAVVFAPAGMTQVAVEKEYDISAKGLFHILFGDKSAVFQLLYRERRASRIVQGPWITSDKNLQRRDFEYEVAQPGKNGAVVINDYQVIEVLNDHLCYVISDRKTPWYLPGHERFVLLSKTVITHVSKARCKLAIHTKVDWKRNPRFAKKLIERQALQDLELEAQDLVDVVNDQVARLGHNRSTNKVTGIFGQIGAQTQAVQLDAQEIPPPNRPRKFKLRPQTTASFVAQYIGNIVISVLSTVMSWILAIGAGLGKVVSAHSLLFGLLLVSGGANFFYTSRDSWNWWHERNAVNYMSRLGVKPSTTMTRSIYIRDIEESFLNRNSTDLEFSVPVAASTENKCHQTFTTLLQNPLSAVSTHQTTAAVTVLGMTCEIKDDALVANGDLKISFRRTVRVPETEEPNYLPPDLGAFPLKPVSQYSKTLPSGMAAKGGVLFPMYQSEAMWINFSTIHEDMLPYMIKIYVGGVNVISAQTATELMASRSRHQMQLVTTSSDPKAASPPQDYVVVPGQKWIDGIANGDGTVRQFVATPLYSGLSVEAQMAQQDAIGGVQIEITPYKLPISRTFPGRPMQIFLKHLNGTTKTFNVTNLEPIDNFKLRIREATGIPISMIRLIYAGKQLEDGRVFEDYRIFKEATIHLILRLRGAGSPIDKPIPEMNIAVGGLIKQVIHRDTHRPNWDTTKTTVLNAQILNSVLYQAVTGAKSLAPPLLHERYLYHGLPYYKMCEEPSNVYGDFDMVKSVEQITGKTESKVANTAPQIVKIGKDYETGNPQGLLQVLHPMSEPDNVLESYHVASF</sequence>
<comment type="caution">
    <text evidence="10">The sequence shown here is derived from an EMBL/GenBank/DDBJ whole genome shotgun (WGS) entry which is preliminary data.</text>
</comment>
<organism evidence="10 11">
    <name type="scientific">Alternaria dauci</name>
    <dbReference type="NCBI Taxonomy" id="48095"/>
    <lineage>
        <taxon>Eukaryota</taxon>
        <taxon>Fungi</taxon>
        <taxon>Dikarya</taxon>
        <taxon>Ascomycota</taxon>
        <taxon>Pezizomycotina</taxon>
        <taxon>Dothideomycetes</taxon>
        <taxon>Pleosporomycetidae</taxon>
        <taxon>Pleosporales</taxon>
        <taxon>Pleosporineae</taxon>
        <taxon>Pleosporaceae</taxon>
        <taxon>Alternaria</taxon>
        <taxon>Alternaria sect. Porri</taxon>
    </lineage>
</organism>
<dbReference type="Gene3D" id="3.10.20.90">
    <property type="entry name" value="Phosphatidylinositol 3-kinase Catalytic Subunit, Chain A, domain 1"/>
    <property type="match status" value="1"/>
</dbReference>
<keyword evidence="3 6" id="KW-1133">Transmembrane helix</keyword>
<dbReference type="SUPFAM" id="SSF103657">
    <property type="entry name" value="BAR/IMD domain-like"/>
    <property type="match status" value="1"/>
</dbReference>
<dbReference type="InterPro" id="IPR027267">
    <property type="entry name" value="AH/BAR_dom_sf"/>
</dbReference>
<evidence type="ECO:0000256" key="3">
    <source>
        <dbReference type="ARBA" id="ARBA00022989"/>
    </source>
</evidence>
<dbReference type="PROSITE" id="PS51778">
    <property type="entry name" value="VAST"/>
    <property type="match status" value="1"/>
</dbReference>
<comment type="subcellular location">
    <subcellularLocation>
        <location evidence="1">Membrane</location>
    </subcellularLocation>
</comment>
<dbReference type="Pfam" id="PF16746">
    <property type="entry name" value="BAR_3"/>
    <property type="match status" value="1"/>
</dbReference>
<feature type="compositionally biased region" description="Polar residues" evidence="5">
    <location>
        <begin position="484"/>
        <end position="495"/>
    </location>
</feature>
<dbReference type="Pfam" id="PF16016">
    <property type="entry name" value="VASt"/>
    <property type="match status" value="1"/>
</dbReference>
<feature type="region of interest" description="Disordered" evidence="5">
    <location>
        <begin position="467"/>
        <end position="530"/>
    </location>
</feature>
<dbReference type="InterPro" id="IPR000626">
    <property type="entry name" value="Ubiquitin-like_dom"/>
</dbReference>
<dbReference type="Pfam" id="PF00169">
    <property type="entry name" value="PH"/>
    <property type="match status" value="1"/>
</dbReference>
<evidence type="ECO:0000256" key="1">
    <source>
        <dbReference type="ARBA" id="ARBA00004370"/>
    </source>
</evidence>
<dbReference type="RefSeq" id="XP_069306292.1">
    <property type="nucleotide sequence ID" value="XM_069452089.1"/>
</dbReference>
<dbReference type="CDD" id="cd07609">
    <property type="entry name" value="BAR_SIP3_fungi"/>
    <property type="match status" value="1"/>
</dbReference>
<dbReference type="InterPro" id="IPR042067">
    <property type="entry name" value="Sip3_PH"/>
</dbReference>
<evidence type="ECO:0000259" key="7">
    <source>
        <dbReference type="PROSITE" id="PS50003"/>
    </source>
</evidence>
<dbReference type="Gene3D" id="2.30.29.30">
    <property type="entry name" value="Pleckstrin-homology domain (PH domain)/Phosphotyrosine-binding domain (PTB)"/>
    <property type="match status" value="1"/>
</dbReference>
<feature type="compositionally biased region" description="Basic and acidic residues" evidence="5">
    <location>
        <begin position="496"/>
        <end position="514"/>
    </location>
</feature>
<dbReference type="EMBL" id="JBHGVX010000005">
    <property type="protein sequence ID" value="KAL1795708.1"/>
    <property type="molecule type" value="Genomic_DNA"/>
</dbReference>
<dbReference type="PROSITE" id="PS50053">
    <property type="entry name" value="UBIQUITIN_2"/>
    <property type="match status" value="1"/>
</dbReference>
<evidence type="ECO:0000313" key="10">
    <source>
        <dbReference type="EMBL" id="KAL1795708.1"/>
    </source>
</evidence>
<dbReference type="InterPro" id="IPR019956">
    <property type="entry name" value="Ubiquitin_dom"/>
</dbReference>
<dbReference type="PRINTS" id="PR00348">
    <property type="entry name" value="UBIQUITIN"/>
</dbReference>
<keyword evidence="4 6" id="KW-0472">Membrane</keyword>
<feature type="domain" description="Ubiquitin-like" evidence="8">
    <location>
        <begin position="1481"/>
        <end position="1556"/>
    </location>
</feature>
<protein>
    <submittedName>
        <fullName evidence="10">Uncharacterized protein</fullName>
    </submittedName>
</protein>
<dbReference type="InterPro" id="IPR011993">
    <property type="entry name" value="PH-like_dom_sf"/>
</dbReference>
<feature type="domain" description="PH" evidence="7">
    <location>
        <begin position="313"/>
        <end position="414"/>
    </location>
</feature>
<dbReference type="SUPFAM" id="SSF54236">
    <property type="entry name" value="Ubiquitin-like"/>
    <property type="match status" value="1"/>
</dbReference>
<keyword evidence="11" id="KW-1185">Reference proteome</keyword>
<dbReference type="InterPro" id="IPR004148">
    <property type="entry name" value="BAR_dom"/>
</dbReference>
<feature type="compositionally biased region" description="Polar residues" evidence="5">
    <location>
        <begin position="515"/>
        <end position="527"/>
    </location>
</feature>
<feature type="transmembrane region" description="Helical" evidence="6">
    <location>
        <begin position="1141"/>
        <end position="1160"/>
    </location>
</feature>